<evidence type="ECO:0000313" key="2">
    <source>
        <dbReference type="EMBL" id="KAK6351561.1"/>
    </source>
</evidence>
<protein>
    <recommendedName>
        <fullName evidence="1">G domain-containing protein</fullName>
    </recommendedName>
</protein>
<gene>
    <name evidence="2" type="ORF">TWF718_004719</name>
</gene>
<dbReference type="Proteomes" id="UP001313282">
    <property type="component" value="Unassembled WGS sequence"/>
</dbReference>
<dbReference type="Pfam" id="PF01926">
    <property type="entry name" value="MMR_HSR1"/>
    <property type="match status" value="1"/>
</dbReference>
<dbReference type="EMBL" id="JAVHNR010000002">
    <property type="protein sequence ID" value="KAK6351561.1"/>
    <property type="molecule type" value="Genomic_DNA"/>
</dbReference>
<feature type="domain" description="G" evidence="1">
    <location>
        <begin position="11"/>
        <end position="105"/>
    </location>
</feature>
<comment type="caution">
    <text evidence="2">The sequence shown here is derived from an EMBL/GenBank/DDBJ whole genome shotgun (WGS) entry which is preliminary data.</text>
</comment>
<dbReference type="InterPro" id="IPR027417">
    <property type="entry name" value="P-loop_NTPase"/>
</dbReference>
<dbReference type="GO" id="GO:0005525">
    <property type="term" value="F:GTP binding"/>
    <property type="evidence" value="ECO:0007669"/>
    <property type="project" value="InterPro"/>
</dbReference>
<dbReference type="AlphaFoldDB" id="A0AAN8NZY4"/>
<dbReference type="InterPro" id="IPR006073">
    <property type="entry name" value="GTP-bd"/>
</dbReference>
<evidence type="ECO:0000313" key="3">
    <source>
        <dbReference type="Proteomes" id="UP001313282"/>
    </source>
</evidence>
<sequence length="353" mass="39647">MSDGRKQGTPITGITGSGKSTFIANAMSPWDPAPKVGHDQQSETSEIQEFTIGEPIKGFDVILVDTPGFDDTTHGNALAFTQTTKWLKEFHRANKFLSGIIYLYDINNKRGGGSAVESLNIVKKFCGETFTPSVMLVSNMWSTPEKSREISRERTLESSDRYWASFRKNGAKMCRYHSHDCHPFEEGAPPPSEAEIKAMAKSKEEARKEARDIILEILKNPRRNTRFQHQVINEGKDIAETDVCRTVINQLVAAVIKEDEKEKEAEAAAKERKESDPEGSAFFYEQAEQARRRKERIQQQWLLLAEFVEKLGYTLAAVAEEYGYVVGSCGLRALTKITANRLRAHPPDSNQLG</sequence>
<dbReference type="Gene3D" id="3.40.50.300">
    <property type="entry name" value="P-loop containing nucleotide triphosphate hydrolases"/>
    <property type="match status" value="1"/>
</dbReference>
<accession>A0AAN8NZY4</accession>
<organism evidence="2 3">
    <name type="scientific">Orbilia javanica</name>
    <dbReference type="NCBI Taxonomy" id="47235"/>
    <lineage>
        <taxon>Eukaryota</taxon>
        <taxon>Fungi</taxon>
        <taxon>Dikarya</taxon>
        <taxon>Ascomycota</taxon>
        <taxon>Pezizomycotina</taxon>
        <taxon>Orbiliomycetes</taxon>
        <taxon>Orbiliales</taxon>
        <taxon>Orbiliaceae</taxon>
        <taxon>Orbilia</taxon>
    </lineage>
</organism>
<dbReference type="CDD" id="cd00882">
    <property type="entry name" value="Ras_like_GTPase"/>
    <property type="match status" value="1"/>
</dbReference>
<proteinExistence type="predicted"/>
<name>A0AAN8NZY4_9PEZI</name>
<dbReference type="SUPFAM" id="SSF52540">
    <property type="entry name" value="P-loop containing nucleoside triphosphate hydrolases"/>
    <property type="match status" value="1"/>
</dbReference>
<evidence type="ECO:0000259" key="1">
    <source>
        <dbReference type="Pfam" id="PF01926"/>
    </source>
</evidence>
<reference evidence="2 3" key="1">
    <citation type="submission" date="2019-10" db="EMBL/GenBank/DDBJ databases">
        <authorList>
            <person name="Palmer J.M."/>
        </authorList>
    </citation>
    <scope>NUCLEOTIDE SEQUENCE [LARGE SCALE GENOMIC DNA]</scope>
    <source>
        <strain evidence="2 3">TWF718</strain>
    </source>
</reference>
<keyword evidence="3" id="KW-1185">Reference proteome</keyword>